<dbReference type="Proteomes" id="UP000799439">
    <property type="component" value="Unassembled WGS sequence"/>
</dbReference>
<proteinExistence type="predicted"/>
<dbReference type="PROSITE" id="PS51257">
    <property type="entry name" value="PROKAR_LIPOPROTEIN"/>
    <property type="match status" value="1"/>
</dbReference>
<organism evidence="1 2">
    <name type="scientific">Myriangium duriaei CBS 260.36</name>
    <dbReference type="NCBI Taxonomy" id="1168546"/>
    <lineage>
        <taxon>Eukaryota</taxon>
        <taxon>Fungi</taxon>
        <taxon>Dikarya</taxon>
        <taxon>Ascomycota</taxon>
        <taxon>Pezizomycotina</taxon>
        <taxon>Dothideomycetes</taxon>
        <taxon>Dothideomycetidae</taxon>
        <taxon>Myriangiales</taxon>
        <taxon>Myriangiaceae</taxon>
        <taxon>Myriangium</taxon>
    </lineage>
</organism>
<reference evidence="1" key="1">
    <citation type="journal article" date="2020" name="Stud. Mycol.">
        <title>101 Dothideomycetes genomes: a test case for predicting lifestyles and emergence of pathogens.</title>
        <authorList>
            <person name="Haridas S."/>
            <person name="Albert R."/>
            <person name="Binder M."/>
            <person name="Bloem J."/>
            <person name="Labutti K."/>
            <person name="Salamov A."/>
            <person name="Andreopoulos B."/>
            <person name="Baker S."/>
            <person name="Barry K."/>
            <person name="Bills G."/>
            <person name="Bluhm B."/>
            <person name="Cannon C."/>
            <person name="Castanera R."/>
            <person name="Culley D."/>
            <person name="Daum C."/>
            <person name="Ezra D."/>
            <person name="Gonzalez J."/>
            <person name="Henrissat B."/>
            <person name="Kuo A."/>
            <person name="Liang C."/>
            <person name="Lipzen A."/>
            <person name="Lutzoni F."/>
            <person name="Magnuson J."/>
            <person name="Mondo S."/>
            <person name="Nolan M."/>
            <person name="Ohm R."/>
            <person name="Pangilinan J."/>
            <person name="Park H.-J."/>
            <person name="Ramirez L."/>
            <person name="Alfaro M."/>
            <person name="Sun H."/>
            <person name="Tritt A."/>
            <person name="Yoshinaga Y."/>
            <person name="Zwiers L.-H."/>
            <person name="Turgeon B."/>
            <person name="Goodwin S."/>
            <person name="Spatafora J."/>
            <person name="Crous P."/>
            <person name="Grigoriev I."/>
        </authorList>
    </citation>
    <scope>NUCLEOTIDE SEQUENCE</scope>
    <source>
        <strain evidence="1">CBS 260.36</strain>
    </source>
</reference>
<dbReference type="AlphaFoldDB" id="A0A9P4J7J8"/>
<keyword evidence="2" id="KW-1185">Reference proteome</keyword>
<gene>
    <name evidence="1" type="ORF">K461DRAFT_272892</name>
</gene>
<evidence type="ECO:0000313" key="2">
    <source>
        <dbReference type="Proteomes" id="UP000799439"/>
    </source>
</evidence>
<comment type="caution">
    <text evidence="1">The sequence shown here is derived from an EMBL/GenBank/DDBJ whole genome shotgun (WGS) entry which is preliminary data.</text>
</comment>
<protein>
    <submittedName>
        <fullName evidence="1">Uncharacterized protein</fullName>
    </submittedName>
</protein>
<evidence type="ECO:0000313" key="1">
    <source>
        <dbReference type="EMBL" id="KAF2156817.1"/>
    </source>
</evidence>
<name>A0A9P4J7J8_9PEZI</name>
<sequence>MLAKILFTSAKRYIHELGQSGLSNGAMSCSRPATRLNGMSSQKTAFLIDQSRR</sequence>
<accession>A0A9P4J7J8</accession>
<dbReference type="EMBL" id="ML996081">
    <property type="protein sequence ID" value="KAF2156817.1"/>
    <property type="molecule type" value="Genomic_DNA"/>
</dbReference>